<name>A0A845PQM4_9FLAO</name>
<feature type="domain" description="Tn3 transposase DDE" evidence="1">
    <location>
        <begin position="2"/>
        <end position="33"/>
    </location>
</feature>
<dbReference type="Proteomes" id="UP000553459">
    <property type="component" value="Unassembled WGS sequence"/>
</dbReference>
<dbReference type="InterPro" id="IPR002513">
    <property type="entry name" value="Tn3_Tnp_DDE_dom"/>
</dbReference>
<protein>
    <submittedName>
        <fullName evidence="2">Tn3 family transposase</fullName>
    </submittedName>
</protein>
<dbReference type="RefSeq" id="WP_166518503.1">
    <property type="nucleotide sequence ID" value="NZ_JAAABJ010000204.1"/>
</dbReference>
<gene>
    <name evidence="2" type="ORF">GNY06_01600</name>
</gene>
<dbReference type="GO" id="GO:0006313">
    <property type="term" value="P:DNA transposition"/>
    <property type="evidence" value="ECO:0007669"/>
    <property type="project" value="InterPro"/>
</dbReference>
<comment type="caution">
    <text evidence="2">The sequence shown here is derived from an EMBL/GenBank/DDBJ whole genome shotgun (WGS) entry which is preliminary data.</text>
</comment>
<dbReference type="Pfam" id="PF01526">
    <property type="entry name" value="DDE_Tnp_Tn3"/>
    <property type="match status" value="1"/>
</dbReference>
<evidence type="ECO:0000313" key="2">
    <source>
        <dbReference type="EMBL" id="NAW50134.1"/>
    </source>
</evidence>
<accession>A0A845PQM4</accession>
<evidence type="ECO:0000259" key="1">
    <source>
        <dbReference type="Pfam" id="PF01526"/>
    </source>
</evidence>
<sequence>MQHIDDLFKDTIKWDLIENNLPDILRIALSIKSIVLFYLC</sequence>
<proteinExistence type="predicted"/>
<reference evidence="2 3" key="1">
    <citation type="submission" date="2019-11" db="EMBL/GenBank/DDBJ databases">
        <title>Characterization of Elizabethkingia argenteiflava sp. nov., isolated from inner surface of Soybean Pods.</title>
        <authorList>
            <person name="Mo S."/>
        </authorList>
    </citation>
    <scope>NUCLEOTIDE SEQUENCE [LARGE SCALE GENOMIC DNA]</scope>
    <source>
        <strain evidence="2 3">YB22</strain>
    </source>
</reference>
<evidence type="ECO:0000313" key="3">
    <source>
        <dbReference type="Proteomes" id="UP000553459"/>
    </source>
</evidence>
<organism evidence="2 3">
    <name type="scientific">Elizabethkingia argenteiflava</name>
    <dbReference type="NCBI Taxonomy" id="2681556"/>
    <lineage>
        <taxon>Bacteria</taxon>
        <taxon>Pseudomonadati</taxon>
        <taxon>Bacteroidota</taxon>
        <taxon>Flavobacteriia</taxon>
        <taxon>Flavobacteriales</taxon>
        <taxon>Weeksellaceae</taxon>
        <taxon>Elizabethkingia</taxon>
    </lineage>
</organism>
<keyword evidence="3" id="KW-1185">Reference proteome</keyword>
<dbReference type="GO" id="GO:0004803">
    <property type="term" value="F:transposase activity"/>
    <property type="evidence" value="ECO:0007669"/>
    <property type="project" value="InterPro"/>
</dbReference>
<dbReference type="EMBL" id="JAAABJ010000204">
    <property type="protein sequence ID" value="NAW50134.1"/>
    <property type="molecule type" value="Genomic_DNA"/>
</dbReference>
<dbReference type="AlphaFoldDB" id="A0A845PQM4"/>